<dbReference type="Pfam" id="PF01066">
    <property type="entry name" value="CDP-OH_P_transf"/>
    <property type="match status" value="1"/>
</dbReference>
<evidence type="ECO:0000256" key="9">
    <source>
        <dbReference type="ARBA" id="ARBA00023209"/>
    </source>
</evidence>
<dbReference type="InterPro" id="IPR048254">
    <property type="entry name" value="CDP_ALCOHOL_P_TRANSF_CS"/>
</dbReference>
<proteinExistence type="inferred from homology"/>
<evidence type="ECO:0000256" key="6">
    <source>
        <dbReference type="ARBA" id="ARBA00022989"/>
    </source>
</evidence>
<dbReference type="RefSeq" id="WP_169275540.1">
    <property type="nucleotide sequence ID" value="NZ_JAAIIH010000005.1"/>
</dbReference>
<evidence type="ECO:0000256" key="5">
    <source>
        <dbReference type="ARBA" id="ARBA00022692"/>
    </source>
</evidence>
<accession>A0A7Y0HZ42</accession>
<keyword evidence="15" id="KW-1185">Reference proteome</keyword>
<name>A0A7Y0HZ42_9BIFI</name>
<keyword evidence="3" id="KW-0444">Lipid biosynthesis</keyword>
<evidence type="ECO:0000313" key="14">
    <source>
        <dbReference type="EMBL" id="NMN00384.1"/>
    </source>
</evidence>
<evidence type="ECO:0000256" key="10">
    <source>
        <dbReference type="ARBA" id="ARBA00023264"/>
    </source>
</evidence>
<keyword evidence="6 13" id="KW-1133">Transmembrane helix</keyword>
<comment type="caution">
    <text evidence="14">The sequence shown here is derived from an EMBL/GenBank/DDBJ whole genome shotgun (WGS) entry which is preliminary data.</text>
</comment>
<dbReference type="PIRSF" id="PIRSF000847">
    <property type="entry name" value="Phos_ph_gly_syn"/>
    <property type="match status" value="1"/>
</dbReference>
<dbReference type="InterPro" id="IPR050324">
    <property type="entry name" value="CDP-alcohol_PTase-I"/>
</dbReference>
<reference evidence="14 15" key="1">
    <citation type="submission" date="2020-02" db="EMBL/GenBank/DDBJ databases">
        <title>Characterization of phylogenetic diversity of novel bifidobacterial species isolated in Czech ZOOs.</title>
        <authorList>
            <person name="Lugli G.A."/>
            <person name="Vera N.B."/>
            <person name="Ventura M."/>
        </authorList>
    </citation>
    <scope>NUCLEOTIDE SEQUENCE [LARGE SCALE GENOMIC DNA]</scope>
    <source>
        <strain evidence="14 15">DSM 109958</strain>
    </source>
</reference>
<keyword evidence="9" id="KW-0594">Phospholipid biosynthesis</keyword>
<dbReference type="InterPro" id="IPR000462">
    <property type="entry name" value="CDP-OH_P_trans"/>
</dbReference>
<dbReference type="GO" id="GO:0008444">
    <property type="term" value="F:CDP-diacylglycerol-glycerol-3-phosphate 3-phosphatidyltransferase activity"/>
    <property type="evidence" value="ECO:0007669"/>
    <property type="project" value="UniProtKB-UniRule"/>
</dbReference>
<keyword evidence="10" id="KW-1208">Phospholipid metabolism</keyword>
<evidence type="ECO:0000256" key="7">
    <source>
        <dbReference type="ARBA" id="ARBA00023098"/>
    </source>
</evidence>
<sequence>MNERETKKSLFEGWNSAPNLVTYARIALVVAFIVLLAMAGPQPSADMPSLGGALTPGVADAGRLGLRWAAAGVFLVAACTDKLDGWLARRTNAVTELGKLMDPIADKLLMLSALIVLSVFGEVAWWVTALFLVREIGITVMRLAVIDGGGKVIAAAWPGKLKTLFQSISLTMLLAPFLALGASAAQPDLLPAEYVRVYYVLAYAMLYVALALCVYSGVEYAVRAWTARGDRAAAER</sequence>
<dbReference type="InterPro" id="IPR004570">
    <property type="entry name" value="Phosphatidylglycerol_P_synth"/>
</dbReference>
<feature type="transmembrane region" description="Helical" evidence="13">
    <location>
        <begin position="20"/>
        <end position="40"/>
    </location>
</feature>
<dbReference type="GO" id="GO:0046474">
    <property type="term" value="P:glycerophospholipid biosynthetic process"/>
    <property type="evidence" value="ECO:0007669"/>
    <property type="project" value="TreeGrafter"/>
</dbReference>
<comment type="subcellular location">
    <subcellularLocation>
        <location evidence="1">Membrane</location>
        <topology evidence="1">Multi-pass membrane protein</topology>
    </subcellularLocation>
</comment>
<dbReference type="AlphaFoldDB" id="A0A7Y0HZ42"/>
<keyword evidence="4 12" id="KW-0808">Transferase</keyword>
<dbReference type="NCBIfam" id="TIGR00560">
    <property type="entry name" value="pgsA"/>
    <property type="match status" value="1"/>
</dbReference>
<keyword evidence="5 13" id="KW-0812">Transmembrane</keyword>
<evidence type="ECO:0000256" key="4">
    <source>
        <dbReference type="ARBA" id="ARBA00022679"/>
    </source>
</evidence>
<dbReference type="GO" id="GO:0016020">
    <property type="term" value="C:membrane"/>
    <property type="evidence" value="ECO:0007669"/>
    <property type="project" value="UniProtKB-SubCell"/>
</dbReference>
<dbReference type="PANTHER" id="PTHR14269">
    <property type="entry name" value="CDP-DIACYLGLYCEROL--GLYCEROL-3-PHOSPHATE 3-PHOSPHATIDYLTRANSFERASE-RELATED"/>
    <property type="match status" value="1"/>
</dbReference>
<dbReference type="Proteomes" id="UP000588277">
    <property type="component" value="Unassembled WGS sequence"/>
</dbReference>
<evidence type="ECO:0000256" key="12">
    <source>
        <dbReference type="RuleBase" id="RU003750"/>
    </source>
</evidence>
<dbReference type="PROSITE" id="PS00379">
    <property type="entry name" value="CDP_ALCOHOL_P_TRANSF"/>
    <property type="match status" value="1"/>
</dbReference>
<evidence type="ECO:0000256" key="3">
    <source>
        <dbReference type="ARBA" id="ARBA00022516"/>
    </source>
</evidence>
<gene>
    <name evidence="14" type="ORF">G1C96_0963</name>
</gene>
<keyword evidence="8 13" id="KW-0472">Membrane</keyword>
<dbReference type="EC" id="2.7.8.5" evidence="11"/>
<dbReference type="Gene3D" id="1.20.120.1760">
    <property type="match status" value="1"/>
</dbReference>
<keyword evidence="7" id="KW-0443">Lipid metabolism</keyword>
<dbReference type="UniPathway" id="UPA00085"/>
<organism evidence="14 15">
    <name type="scientific">Bifidobacterium moraviense</name>
    <dbReference type="NCBI Taxonomy" id="2675323"/>
    <lineage>
        <taxon>Bacteria</taxon>
        <taxon>Bacillati</taxon>
        <taxon>Actinomycetota</taxon>
        <taxon>Actinomycetes</taxon>
        <taxon>Bifidobacteriales</taxon>
        <taxon>Bifidobacteriaceae</taxon>
        <taxon>Bifidobacterium</taxon>
    </lineage>
</organism>
<evidence type="ECO:0000256" key="13">
    <source>
        <dbReference type="SAM" id="Phobius"/>
    </source>
</evidence>
<evidence type="ECO:0000256" key="1">
    <source>
        <dbReference type="ARBA" id="ARBA00004141"/>
    </source>
</evidence>
<feature type="transmembrane region" description="Helical" evidence="13">
    <location>
        <begin position="108"/>
        <end position="133"/>
    </location>
</feature>
<dbReference type="EMBL" id="JAAIIH010000005">
    <property type="protein sequence ID" value="NMN00384.1"/>
    <property type="molecule type" value="Genomic_DNA"/>
</dbReference>
<dbReference type="InterPro" id="IPR043130">
    <property type="entry name" value="CDP-OH_PTrfase_TM_dom"/>
</dbReference>
<evidence type="ECO:0000256" key="2">
    <source>
        <dbReference type="ARBA" id="ARBA00010441"/>
    </source>
</evidence>
<evidence type="ECO:0000256" key="11">
    <source>
        <dbReference type="NCBIfam" id="TIGR00560"/>
    </source>
</evidence>
<evidence type="ECO:0000256" key="8">
    <source>
        <dbReference type="ARBA" id="ARBA00023136"/>
    </source>
</evidence>
<feature type="transmembrane region" description="Helical" evidence="13">
    <location>
        <begin position="164"/>
        <end position="185"/>
    </location>
</feature>
<feature type="transmembrane region" description="Helical" evidence="13">
    <location>
        <begin position="197"/>
        <end position="218"/>
    </location>
</feature>
<protein>
    <recommendedName>
        <fullName evidence="11">CDP-diacylglycerol--glycerol-3-phosphate 3-phosphatidyltransferase</fullName>
        <ecNumber evidence="11">2.7.8.5</ecNumber>
    </recommendedName>
</protein>
<evidence type="ECO:0000313" key="15">
    <source>
        <dbReference type="Proteomes" id="UP000588277"/>
    </source>
</evidence>
<dbReference type="PANTHER" id="PTHR14269:SF52">
    <property type="entry name" value="PHOSPHATIDYLGLYCEROPHOSPHATE SYNTHASE-RELATED"/>
    <property type="match status" value="1"/>
</dbReference>
<comment type="similarity">
    <text evidence="2 12">Belongs to the CDP-alcohol phosphatidyltransferase class-I family.</text>
</comment>